<accession>A0A8H4VFV0</accession>
<keyword evidence="1" id="KW-0800">Toxin</keyword>
<dbReference type="Proteomes" id="UP000562929">
    <property type="component" value="Unassembled WGS sequence"/>
</dbReference>
<evidence type="ECO:0000256" key="6">
    <source>
        <dbReference type="SAM" id="Phobius"/>
    </source>
</evidence>
<keyword evidence="3" id="KW-0843">Virulence</keyword>
<keyword evidence="6" id="KW-0472">Membrane</keyword>
<feature type="region of interest" description="Disordered" evidence="5">
    <location>
        <begin position="290"/>
        <end position="309"/>
    </location>
</feature>
<name>A0A8H4VFV0_9HYPO</name>
<evidence type="ECO:0000256" key="4">
    <source>
        <dbReference type="ARBA" id="ARBA00023157"/>
    </source>
</evidence>
<keyword evidence="9" id="KW-1185">Reference proteome</keyword>
<dbReference type="OrthoDB" id="4921057at2759"/>
<gene>
    <name evidence="8" type="ORF">GQ602_000135</name>
</gene>
<feature type="signal peptide" evidence="7">
    <location>
        <begin position="1"/>
        <end position="43"/>
    </location>
</feature>
<protein>
    <submittedName>
        <fullName evidence="8">Putative enterotoxin</fullName>
    </submittedName>
</protein>
<dbReference type="EMBL" id="JAACLJ010000001">
    <property type="protein sequence ID" value="KAF4594522.1"/>
    <property type="molecule type" value="Genomic_DNA"/>
</dbReference>
<dbReference type="AlphaFoldDB" id="A0A8H4VFV0"/>
<reference evidence="8 9" key="1">
    <citation type="journal article" date="2020" name="G3 (Bethesda)">
        <title>Genetic Underpinnings of Host Manipulation by Ophiocordyceps as Revealed by Comparative Transcriptomics.</title>
        <authorList>
            <person name="Will I."/>
            <person name="Das B."/>
            <person name="Trinh T."/>
            <person name="Brachmann A."/>
            <person name="Ohm R.A."/>
            <person name="de Bekker C."/>
        </authorList>
    </citation>
    <scope>NUCLEOTIDE SEQUENCE [LARGE SCALE GENOMIC DNA]</scope>
    <source>
        <strain evidence="8 9">EC05</strain>
    </source>
</reference>
<evidence type="ECO:0000256" key="7">
    <source>
        <dbReference type="SAM" id="SignalP"/>
    </source>
</evidence>
<evidence type="ECO:0000313" key="8">
    <source>
        <dbReference type="EMBL" id="KAF4594522.1"/>
    </source>
</evidence>
<organism evidence="8 9">
    <name type="scientific">Ophiocordyceps camponoti-floridani</name>
    <dbReference type="NCBI Taxonomy" id="2030778"/>
    <lineage>
        <taxon>Eukaryota</taxon>
        <taxon>Fungi</taxon>
        <taxon>Dikarya</taxon>
        <taxon>Ascomycota</taxon>
        <taxon>Pezizomycotina</taxon>
        <taxon>Sordariomycetes</taxon>
        <taxon>Hypocreomycetidae</taxon>
        <taxon>Hypocreales</taxon>
        <taxon>Ophiocordycipitaceae</taxon>
        <taxon>Ophiocordyceps</taxon>
    </lineage>
</organism>
<sequence length="702" mass="76558">MSRRAKAAGLPLTSVQEMTVKSRAMTWLPLACMAMLLFQGGHAAHEPSTETSSTVNSLRQPGEIVWRGEYRKTPEEAEKAGGLLSPCLEKDGQGAIFSHSDLNDGASLYAHSKMETGAVSQYVSVTENLAAAFWLANAQQFDEYGVNEPIYLYKIHADQWMIPVRASLGNYSSSKLRGELCVVGRIPWNQIMGWYEINDTATDLADIGYGINIHPAFHVNPKYNAALYDRQRIVGQPQPSLAGFPLRSAAWGQEPWRKYRGNAVFSLLGRFVWRKVCLRRVSCYVKRRPRPRPISRSKTDDGNKKPAIRTDPPHHLFIGHYLWPQEAMKQGGFPPAADHLYRGHEAPDRAYALTEHLDLNNHRRSSFYVPAFENFGAAAEYAVKLSNHHTPGFEGVVYLVSATPNMIDIGLSIGKYYGNMDPTKQRFAVVGGVLWTQVLGWLMVPANYTRPLTSLVTNKTGLHSQLKSVFQQHQNYFVPNPDYDSDRFQNLTANSQGQPQLFRSSKPKAALQKFMRLYGASVGWDGSFPLIGGKADFWTIITGGMSASAKSVGNVSHPHDLSKLRLSAIWAFMSFNVVAWSIMPAMVVAFVLQSTGVAIAAELLANIGVDAVESAGILFDAASEATVDAGSELGASIGGESGSGAAGAVAGEAGVAGEGGSLISSEMYNEVAELPVEQAEAERLKDLLQEPELPAVPIAPAA</sequence>
<feature type="transmembrane region" description="Helical" evidence="6">
    <location>
        <begin position="568"/>
        <end position="592"/>
    </location>
</feature>
<keyword evidence="6" id="KW-1133">Transmembrane helix</keyword>
<keyword evidence="4" id="KW-1015">Disulfide bond</keyword>
<dbReference type="SUPFAM" id="SSF56399">
    <property type="entry name" value="ADP-ribosylation"/>
    <property type="match status" value="2"/>
</dbReference>
<evidence type="ECO:0000256" key="3">
    <source>
        <dbReference type="ARBA" id="ARBA00023026"/>
    </source>
</evidence>
<dbReference type="Pfam" id="PF01375">
    <property type="entry name" value="Enterotoxin_a"/>
    <property type="match status" value="2"/>
</dbReference>
<evidence type="ECO:0000256" key="2">
    <source>
        <dbReference type="ARBA" id="ARBA00022729"/>
    </source>
</evidence>
<evidence type="ECO:0000256" key="1">
    <source>
        <dbReference type="ARBA" id="ARBA00022656"/>
    </source>
</evidence>
<evidence type="ECO:0000256" key="5">
    <source>
        <dbReference type="SAM" id="MobiDB-lite"/>
    </source>
</evidence>
<keyword evidence="2 7" id="KW-0732">Signal</keyword>
<proteinExistence type="predicted"/>
<keyword evidence="6" id="KW-0812">Transmembrane</keyword>
<comment type="caution">
    <text evidence="8">The sequence shown here is derived from an EMBL/GenBank/DDBJ whole genome shotgun (WGS) entry which is preliminary data.</text>
</comment>
<feature type="chain" id="PRO_5034431300" evidence="7">
    <location>
        <begin position="44"/>
        <end position="702"/>
    </location>
</feature>
<evidence type="ECO:0000313" key="9">
    <source>
        <dbReference type="Proteomes" id="UP000562929"/>
    </source>
</evidence>
<dbReference type="InterPro" id="IPR001144">
    <property type="entry name" value="Enterotoxin_A"/>
</dbReference>
<dbReference type="GO" id="GO:0090729">
    <property type="term" value="F:toxin activity"/>
    <property type="evidence" value="ECO:0007669"/>
    <property type="project" value="UniProtKB-KW"/>
</dbReference>
<dbReference type="Gene3D" id="3.90.210.10">
    <property type="entry name" value="Heat-Labile Enterotoxin, subunit A"/>
    <property type="match status" value="2"/>
</dbReference>